<dbReference type="RefSeq" id="WP_052368690.1">
    <property type="nucleotide sequence ID" value="NZ_JMIY01000003.1"/>
</dbReference>
<evidence type="ECO:0000313" key="2">
    <source>
        <dbReference type="EMBL" id="KCZ72291.1"/>
    </source>
</evidence>
<dbReference type="InterPro" id="IPR001173">
    <property type="entry name" value="Glyco_trans_2-like"/>
</dbReference>
<reference evidence="2 3" key="1">
    <citation type="journal article" date="2013" name="Nature">
        <title>Anaerobic oxidation of methane coupled to nitrate reduction in a novel archaeal lineage.</title>
        <authorList>
            <person name="Haroon M.F."/>
            <person name="Hu S."/>
            <person name="Shi Y."/>
            <person name="Imelfort M."/>
            <person name="Keller J."/>
            <person name="Hugenholtz P."/>
            <person name="Yuan Z."/>
            <person name="Tyson G.W."/>
        </authorList>
    </citation>
    <scope>NUCLEOTIDE SEQUENCE [LARGE SCALE GENOMIC DNA]</scope>
    <source>
        <strain evidence="2 3">ANME-2d</strain>
    </source>
</reference>
<keyword evidence="2" id="KW-0808">Transferase</keyword>
<dbReference type="PANTHER" id="PTHR43685">
    <property type="entry name" value="GLYCOSYLTRANSFERASE"/>
    <property type="match status" value="1"/>
</dbReference>
<protein>
    <submittedName>
        <fullName evidence="2">Glycosyl transferase</fullName>
    </submittedName>
</protein>
<proteinExistence type="predicted"/>
<dbReference type="Proteomes" id="UP000027153">
    <property type="component" value="Unassembled WGS sequence"/>
</dbReference>
<dbReference type="Gene3D" id="3.90.550.10">
    <property type="entry name" value="Spore Coat Polysaccharide Biosynthesis Protein SpsA, Chain A"/>
    <property type="match status" value="1"/>
</dbReference>
<dbReference type="EMBL" id="JMIY01000003">
    <property type="protein sequence ID" value="KCZ72291.1"/>
    <property type="molecule type" value="Genomic_DNA"/>
</dbReference>
<sequence length="324" mass="37381">MDNIKVSIVIPTYNRKESLKETLDSLLNQTYPEDRYEIIVCDDGSVDGTEEMMSELIRESPRVIRYLKQENRGPASARNLGISIAAGEIVGFTDDDCTISREWIEKALPYFDCEEVGGVIGYTLPREAYTEKVFEAVHTLQITEDEGSYATCNIFYKKNVLIEVGGFDTTFGMAFCEDTDLGLRIKEKNYRICFGKNVLAYHAIGHRSIVKHLKSLRKYESVVLLHKKHPELKKNLFLGFIHNKKHIYPVLTLLSIVSYAYGSSYMYLFLPAAVLSYSWAHVFINLRIKMYPFRILMVVKHFVPDTVRLYYAIRGSIRYKYLLI</sequence>
<dbReference type="Pfam" id="PF00535">
    <property type="entry name" value="Glycos_transf_2"/>
    <property type="match status" value="1"/>
</dbReference>
<dbReference type="GO" id="GO:0016740">
    <property type="term" value="F:transferase activity"/>
    <property type="evidence" value="ECO:0007669"/>
    <property type="project" value="UniProtKB-KW"/>
</dbReference>
<dbReference type="SUPFAM" id="SSF53448">
    <property type="entry name" value="Nucleotide-diphospho-sugar transferases"/>
    <property type="match status" value="1"/>
</dbReference>
<dbReference type="OrthoDB" id="141732at2157"/>
<feature type="domain" description="Glycosyltransferase 2-like" evidence="1">
    <location>
        <begin position="7"/>
        <end position="165"/>
    </location>
</feature>
<name>A0A062UZD5_9EURY</name>
<keyword evidence="3" id="KW-1185">Reference proteome</keyword>
<evidence type="ECO:0000259" key="1">
    <source>
        <dbReference type="Pfam" id="PF00535"/>
    </source>
</evidence>
<organism evidence="2 3">
    <name type="scientific">Candidatus Methanoperedens nitratireducens</name>
    <dbReference type="NCBI Taxonomy" id="1392998"/>
    <lineage>
        <taxon>Archaea</taxon>
        <taxon>Methanobacteriati</taxon>
        <taxon>Methanobacteriota</taxon>
        <taxon>Stenosarchaea group</taxon>
        <taxon>Methanomicrobia</taxon>
        <taxon>Methanosarcinales</taxon>
        <taxon>ANME-2 cluster</taxon>
        <taxon>Candidatus Methanoperedentaceae</taxon>
        <taxon>Candidatus Methanoperedens</taxon>
    </lineage>
</organism>
<comment type="caution">
    <text evidence="2">The sequence shown here is derived from an EMBL/GenBank/DDBJ whole genome shotgun (WGS) entry which is preliminary data.</text>
</comment>
<dbReference type="PANTHER" id="PTHR43685:SF3">
    <property type="entry name" value="SLR2126 PROTEIN"/>
    <property type="match status" value="1"/>
</dbReference>
<dbReference type="InterPro" id="IPR050834">
    <property type="entry name" value="Glycosyltransf_2"/>
</dbReference>
<gene>
    <name evidence="2" type="ORF">ANME2D_01696</name>
</gene>
<dbReference type="AlphaFoldDB" id="A0A062UZD5"/>
<dbReference type="InterPro" id="IPR029044">
    <property type="entry name" value="Nucleotide-diphossugar_trans"/>
</dbReference>
<accession>A0A062UZD5</accession>
<evidence type="ECO:0000313" key="3">
    <source>
        <dbReference type="Proteomes" id="UP000027153"/>
    </source>
</evidence>